<evidence type="ECO:0000256" key="1">
    <source>
        <dbReference type="SAM" id="Phobius"/>
    </source>
</evidence>
<reference evidence="2" key="1">
    <citation type="journal article" date="2023" name="Nat. Commun.">
        <title>Identification of a novel Human Milk Oligosaccharides utilization cluster in the infant gut commensal Bacteroides dorei.</title>
        <authorList>
            <person name="Kijner S."/>
            <person name="Ennis D."/>
            <person name="Shmorak S."/>
            <person name="Florentin A."/>
            <person name="Yassour M."/>
        </authorList>
    </citation>
    <scope>NUCLEOTIDE SEQUENCE</scope>
    <source>
        <strain evidence="2">2</strain>
    </source>
</reference>
<gene>
    <name evidence="2" type="ORF">QNN11_15210</name>
</gene>
<keyword evidence="1" id="KW-0472">Membrane</keyword>
<dbReference type="EMBL" id="CP126056">
    <property type="protein sequence ID" value="WHX08785.1"/>
    <property type="molecule type" value="Genomic_DNA"/>
</dbReference>
<organism evidence="2 3">
    <name type="scientific">Phocaeicola dorei</name>
    <dbReference type="NCBI Taxonomy" id="357276"/>
    <lineage>
        <taxon>Bacteria</taxon>
        <taxon>Pseudomonadati</taxon>
        <taxon>Bacteroidota</taxon>
        <taxon>Bacteroidia</taxon>
        <taxon>Bacteroidales</taxon>
        <taxon>Bacteroidaceae</taxon>
        <taxon>Phocaeicola</taxon>
    </lineage>
</organism>
<keyword evidence="1" id="KW-0812">Transmembrane</keyword>
<sequence>MKPVLVPLLPADMASAKVYSERLCGNAKWLCPEGLLCTDSVFRIVSCAGRVHSIPILFAVSVLILVWIGGFVKEVVFDWGLSGNSLFSGIMEGLPVMLLGWCAGKDTTGEATLCFSVCKK</sequence>
<name>A0AA95HR36_9BACT</name>
<accession>A0AA95HR36</accession>
<feature type="transmembrane region" description="Helical" evidence="1">
    <location>
        <begin position="54"/>
        <end position="72"/>
    </location>
</feature>
<dbReference type="AlphaFoldDB" id="A0AA95HR36"/>
<evidence type="ECO:0000313" key="2">
    <source>
        <dbReference type="EMBL" id="WHX08785.1"/>
    </source>
</evidence>
<keyword evidence="1" id="KW-1133">Transmembrane helix</keyword>
<dbReference type="Proteomes" id="UP001177934">
    <property type="component" value="Chromosome"/>
</dbReference>
<protein>
    <submittedName>
        <fullName evidence="2">Uncharacterized protein</fullName>
    </submittedName>
</protein>
<proteinExistence type="predicted"/>
<evidence type="ECO:0000313" key="3">
    <source>
        <dbReference type="Proteomes" id="UP001177934"/>
    </source>
</evidence>